<dbReference type="InterPro" id="IPR036534">
    <property type="entry name" value="GAR_dom_sf"/>
</dbReference>
<keyword evidence="7" id="KW-1185">Reference proteome</keyword>
<evidence type="ECO:0000256" key="1">
    <source>
        <dbReference type="ARBA" id="ARBA00004245"/>
    </source>
</evidence>
<dbReference type="EMBL" id="LGSR01000020">
    <property type="protein sequence ID" value="KOS18623.1"/>
    <property type="molecule type" value="Genomic_DNA"/>
</dbReference>
<comment type="subcellular location">
    <subcellularLocation>
        <location evidence="1">Cytoplasm</location>
        <location evidence="1">Cytoskeleton</location>
    </subcellularLocation>
</comment>
<evidence type="ECO:0000256" key="4">
    <source>
        <dbReference type="SAM" id="MobiDB-lite"/>
    </source>
</evidence>
<dbReference type="Gene3D" id="3.30.920.20">
    <property type="entry name" value="Gas2-like domain"/>
    <property type="match status" value="1"/>
</dbReference>
<evidence type="ECO:0000259" key="5">
    <source>
        <dbReference type="PROSITE" id="PS51460"/>
    </source>
</evidence>
<dbReference type="GO" id="GO:0005856">
    <property type="term" value="C:cytoskeleton"/>
    <property type="evidence" value="ECO:0007669"/>
    <property type="project" value="UniProtKB-SubCell"/>
</dbReference>
<feature type="compositionally biased region" description="Polar residues" evidence="4">
    <location>
        <begin position="643"/>
        <end position="655"/>
    </location>
</feature>
<feature type="compositionally biased region" description="Acidic residues" evidence="4">
    <location>
        <begin position="457"/>
        <end position="474"/>
    </location>
</feature>
<organism evidence="6 7">
    <name type="scientific">Escovopsis weberi</name>
    <dbReference type="NCBI Taxonomy" id="150374"/>
    <lineage>
        <taxon>Eukaryota</taxon>
        <taxon>Fungi</taxon>
        <taxon>Dikarya</taxon>
        <taxon>Ascomycota</taxon>
        <taxon>Pezizomycotina</taxon>
        <taxon>Sordariomycetes</taxon>
        <taxon>Hypocreomycetidae</taxon>
        <taxon>Hypocreales</taxon>
        <taxon>Hypocreaceae</taxon>
        <taxon>Escovopsis</taxon>
    </lineage>
</organism>
<dbReference type="OrthoDB" id="5409589at2759"/>
<feature type="domain" description="GAR" evidence="5">
    <location>
        <begin position="633"/>
        <end position="726"/>
    </location>
</feature>
<dbReference type="GO" id="GO:0008017">
    <property type="term" value="F:microtubule binding"/>
    <property type="evidence" value="ECO:0007669"/>
    <property type="project" value="InterPro"/>
</dbReference>
<reference evidence="6 7" key="1">
    <citation type="submission" date="2015-07" db="EMBL/GenBank/DDBJ databases">
        <title>The genome of the fungus Escovopsis weberi, a specialized disease agent of ant agriculture.</title>
        <authorList>
            <person name="de Man T.J."/>
            <person name="Stajich J.E."/>
            <person name="Kubicek C.P."/>
            <person name="Chenthamara K."/>
            <person name="Atanasova L."/>
            <person name="Druzhinina I.S."/>
            <person name="Birnbaum S."/>
            <person name="Barribeau S.M."/>
            <person name="Teiling C."/>
            <person name="Suen G."/>
            <person name="Currie C."/>
            <person name="Gerardo N.M."/>
        </authorList>
    </citation>
    <scope>NUCLEOTIDE SEQUENCE [LARGE SCALE GENOMIC DNA]</scope>
</reference>
<feature type="compositionally biased region" description="Polar residues" evidence="4">
    <location>
        <begin position="793"/>
        <end position="823"/>
    </location>
</feature>
<evidence type="ECO:0000256" key="3">
    <source>
        <dbReference type="ARBA" id="ARBA00023212"/>
    </source>
</evidence>
<dbReference type="Proteomes" id="UP000053831">
    <property type="component" value="Unassembled WGS sequence"/>
</dbReference>
<dbReference type="STRING" id="150374.A0A0M9VTB4"/>
<accession>A0A0M9VTB4</accession>
<feature type="region of interest" description="Disordered" evidence="4">
    <location>
        <begin position="450"/>
        <end position="595"/>
    </location>
</feature>
<feature type="compositionally biased region" description="Basic and acidic residues" evidence="4">
    <location>
        <begin position="510"/>
        <end position="521"/>
    </location>
</feature>
<feature type="region of interest" description="Disordered" evidence="4">
    <location>
        <begin position="317"/>
        <end position="391"/>
    </location>
</feature>
<sequence length="888" mass="99633">MLSPYPADDFFSFLDPAIVVDALASPNGGLRGFLDGASALERDFAMQTAMASQSIADWLNELRNWDWPAEGGSEGFDSINPTRRKLFVKVFSPEDDAKERVGCLFAEEITRYETRVEEISRDLDKLDLESIKSHVMTDHIIPLSRSPNPVVDPKLSFVSSLVASYNKMDDLTAVVTAIVVQTLPNLARLSRLLDTWSTRLTVLQKVNPLLQAISEAETLLQENWNFLSKFPPNIATRTTRYSTRQQFYFTRAIFEPRRDDLAQQVAEPGRMLDFMLDTLAGSLDTLPDEWLTRMEEVEKGYGEWVAACERLISEAELADSRESSRSPADRQMSRRKGRHAAEASMVDSRSGSGILVEPVPLRPANFDQLKRGTDTPDAEISDSTDTDCSPHKRRLTVGYDFDLLGCSPSASPKIVPNHDSTTDDAAARHYQSRPLYRFHDPFARGRAGADAMATVDEVTEDEDEDEDGDDEFDDNQSRLPRSRDRSRDSTTSLASSGVRDVLSDYEEEFDQFRKPRRREPLSFDDDDQEEPSPRSTPPPAANRQARPRRLGDHIFDAIPEDDSDKFGTNDSPYDEDDENFEGTDSQRTRFRRKSVDDSDLQIKISRIIKDINNRTSTDPSSMHLNPPDFRLSTKRKSSRETVPRTNSSFSRRTSVPSFTLTPAQDSLSRGHHHQSIKVYHLSRNNGEAPIKLFVRCVGENGERVMVRVGGGWADLGEYLKEYITHHGRRSSIKDKTNVEVRKLKRDSIGGYSPSGSSPPSRSGSVAGERSPGTPLRVRKTRRSLGGEVPRSFQPRTSSAQSATPQETQPTEPSSRSRSGSQTWVEGDSSFLGLAGPSGRKIEMSEEQQAWVESVKDQVRMTNGDANPQPDRFSELNKVGGTKRMFRKV</sequence>
<gene>
    <name evidence="6" type="ORF">ESCO_000430</name>
</gene>
<evidence type="ECO:0000256" key="2">
    <source>
        <dbReference type="ARBA" id="ARBA00022490"/>
    </source>
</evidence>
<feature type="compositionally biased region" description="Acidic residues" evidence="4">
    <location>
        <begin position="376"/>
        <end position="385"/>
    </location>
</feature>
<comment type="caution">
    <text evidence="6">The sequence shown here is derived from an EMBL/GenBank/DDBJ whole genome shotgun (WGS) entry which is preliminary data.</text>
</comment>
<feature type="compositionally biased region" description="Low complexity" evidence="4">
    <location>
        <begin position="748"/>
        <end position="764"/>
    </location>
</feature>
<dbReference type="PROSITE" id="PS51460">
    <property type="entry name" value="GAR"/>
    <property type="match status" value="1"/>
</dbReference>
<feature type="compositionally biased region" description="Basic and acidic residues" evidence="4">
    <location>
        <begin position="318"/>
        <end position="332"/>
    </location>
</feature>
<dbReference type="Pfam" id="PF02187">
    <property type="entry name" value="GAS2"/>
    <property type="match status" value="1"/>
</dbReference>
<feature type="compositionally biased region" description="Acidic residues" evidence="4">
    <location>
        <begin position="572"/>
        <end position="581"/>
    </location>
</feature>
<feature type="region of interest" description="Disordered" evidence="4">
    <location>
        <begin position="743"/>
        <end position="888"/>
    </location>
</feature>
<dbReference type="InterPro" id="IPR003108">
    <property type="entry name" value="GAR_dom"/>
</dbReference>
<protein>
    <recommendedName>
        <fullName evidence="5">GAR domain-containing protein</fullName>
    </recommendedName>
</protein>
<keyword evidence="2" id="KW-0963">Cytoplasm</keyword>
<proteinExistence type="predicted"/>
<evidence type="ECO:0000313" key="7">
    <source>
        <dbReference type="Proteomes" id="UP000053831"/>
    </source>
</evidence>
<dbReference type="AlphaFoldDB" id="A0A0M9VTB4"/>
<name>A0A0M9VTB4_ESCWE</name>
<feature type="region of interest" description="Disordered" evidence="4">
    <location>
        <begin position="611"/>
        <end position="655"/>
    </location>
</feature>
<dbReference type="SUPFAM" id="SSF143575">
    <property type="entry name" value="GAS2 domain-like"/>
    <property type="match status" value="1"/>
</dbReference>
<evidence type="ECO:0000313" key="6">
    <source>
        <dbReference type="EMBL" id="KOS18623.1"/>
    </source>
</evidence>
<feature type="compositionally biased region" description="Polar residues" evidence="4">
    <location>
        <begin position="613"/>
        <end position="623"/>
    </location>
</feature>
<keyword evidence="3" id="KW-0206">Cytoskeleton</keyword>